<evidence type="ECO:0000313" key="1">
    <source>
        <dbReference type="EMBL" id="MCU6796481.1"/>
    </source>
</evidence>
<comment type="caution">
    <text evidence="1">The sequence shown here is derived from an EMBL/GenBank/DDBJ whole genome shotgun (WGS) entry which is preliminary data.</text>
</comment>
<name>A0ABT2UR30_9BACL</name>
<protein>
    <submittedName>
        <fullName evidence="1">Uncharacterized protein</fullName>
    </submittedName>
</protein>
<organism evidence="1 2">
    <name type="scientific">Paenibacillus baimaensis</name>
    <dbReference type="NCBI Taxonomy" id="2982185"/>
    <lineage>
        <taxon>Bacteria</taxon>
        <taxon>Bacillati</taxon>
        <taxon>Bacillota</taxon>
        <taxon>Bacilli</taxon>
        <taxon>Bacillales</taxon>
        <taxon>Paenibacillaceae</taxon>
        <taxon>Paenibacillus</taxon>
    </lineage>
</organism>
<sequence length="45" mass="4973">MLNKALNRKSQWALVLTLQAGSVVGGYRSGRIADRTVDKIKWLTG</sequence>
<proteinExistence type="predicted"/>
<evidence type="ECO:0000313" key="2">
    <source>
        <dbReference type="Proteomes" id="UP001652445"/>
    </source>
</evidence>
<dbReference type="EMBL" id="JAOQIO010000103">
    <property type="protein sequence ID" value="MCU6796481.1"/>
    <property type="molecule type" value="Genomic_DNA"/>
</dbReference>
<gene>
    <name evidence="1" type="ORF">OB236_30585</name>
</gene>
<keyword evidence="2" id="KW-1185">Reference proteome</keyword>
<reference evidence="1 2" key="1">
    <citation type="submission" date="2022-09" db="EMBL/GenBank/DDBJ databases">
        <authorList>
            <person name="Han X.L."/>
            <person name="Wang Q."/>
            <person name="Lu T."/>
        </authorList>
    </citation>
    <scope>NUCLEOTIDE SEQUENCE [LARGE SCALE GENOMIC DNA]</scope>
    <source>
        <strain evidence="1 2">WQ 127069</strain>
    </source>
</reference>
<accession>A0ABT2UR30</accession>
<dbReference type="Proteomes" id="UP001652445">
    <property type="component" value="Unassembled WGS sequence"/>
</dbReference>